<reference evidence="2" key="2">
    <citation type="journal article" date="2017" name="J. Anim. Genet.">
        <title>Multiple reference genome sequences of hot pepper reveal the massive evolution of plant disease resistance genes by retroduplication.</title>
        <authorList>
            <person name="Kim S."/>
            <person name="Park J."/>
            <person name="Yeom S.-I."/>
            <person name="Kim Y.-M."/>
            <person name="Seo E."/>
            <person name="Kim K.-T."/>
            <person name="Kim M.-S."/>
            <person name="Lee J.M."/>
            <person name="Cheong K."/>
            <person name="Shin H.-S."/>
            <person name="Kim S.-B."/>
            <person name="Han K."/>
            <person name="Lee J."/>
            <person name="Park M."/>
            <person name="Lee H.-A."/>
            <person name="Lee H.-Y."/>
            <person name="Lee Y."/>
            <person name="Oh S."/>
            <person name="Lee J.H."/>
            <person name="Choi E."/>
            <person name="Choi E."/>
            <person name="Lee S.E."/>
            <person name="Jeon J."/>
            <person name="Kim H."/>
            <person name="Choi G."/>
            <person name="Song H."/>
            <person name="Lee J."/>
            <person name="Lee S.-C."/>
            <person name="Kwon J.-K."/>
            <person name="Lee H.-Y."/>
            <person name="Koo N."/>
            <person name="Hong Y."/>
            <person name="Kim R.W."/>
            <person name="Kang W.-H."/>
            <person name="Huh J.H."/>
            <person name="Kang B.-C."/>
            <person name="Yang T.-J."/>
            <person name="Lee Y.-H."/>
            <person name="Bennetzen J.L."/>
            <person name="Choi D."/>
        </authorList>
    </citation>
    <scope>NUCLEOTIDE SEQUENCE [LARGE SCALE GENOMIC DNA]</scope>
    <source>
        <strain evidence="2">cv. PBC81</strain>
    </source>
</reference>
<name>A0A2G2XQY5_CAPBA</name>
<comment type="caution">
    <text evidence="1">The sequence shown here is derived from an EMBL/GenBank/DDBJ whole genome shotgun (WGS) entry which is preliminary data.</text>
</comment>
<proteinExistence type="predicted"/>
<organism evidence="1 2">
    <name type="scientific">Capsicum baccatum</name>
    <name type="common">Peruvian pepper</name>
    <dbReference type="NCBI Taxonomy" id="33114"/>
    <lineage>
        <taxon>Eukaryota</taxon>
        <taxon>Viridiplantae</taxon>
        <taxon>Streptophyta</taxon>
        <taxon>Embryophyta</taxon>
        <taxon>Tracheophyta</taxon>
        <taxon>Spermatophyta</taxon>
        <taxon>Magnoliopsida</taxon>
        <taxon>eudicotyledons</taxon>
        <taxon>Gunneridae</taxon>
        <taxon>Pentapetalae</taxon>
        <taxon>asterids</taxon>
        <taxon>lamiids</taxon>
        <taxon>Solanales</taxon>
        <taxon>Solanaceae</taxon>
        <taxon>Solanoideae</taxon>
        <taxon>Capsiceae</taxon>
        <taxon>Capsicum</taxon>
    </lineage>
</organism>
<dbReference type="Proteomes" id="UP000224567">
    <property type="component" value="Unassembled WGS sequence"/>
</dbReference>
<keyword evidence="2" id="KW-1185">Reference proteome</keyword>
<evidence type="ECO:0008006" key="3">
    <source>
        <dbReference type="Google" id="ProtNLM"/>
    </source>
</evidence>
<dbReference type="OrthoDB" id="10413890at2759"/>
<sequence>MSRGGSSFLETFENQMVTYIEPEPLTLEENLTVEMIETRATIWVHLNVIKLGQAFGAAFRGCEKEAYALYMKLDQKRYLKRHAVKGKSSNSNNNTIPKKLRNLIFDMEFKDGEPRTNGRKLTIMHR</sequence>
<reference evidence="1 2" key="1">
    <citation type="journal article" date="2017" name="Genome Biol.">
        <title>New reference genome sequences of hot pepper reveal the massive evolution of plant disease-resistance genes by retroduplication.</title>
        <authorList>
            <person name="Kim S."/>
            <person name="Park J."/>
            <person name="Yeom S.I."/>
            <person name="Kim Y.M."/>
            <person name="Seo E."/>
            <person name="Kim K.T."/>
            <person name="Kim M.S."/>
            <person name="Lee J.M."/>
            <person name="Cheong K."/>
            <person name="Shin H.S."/>
            <person name="Kim S.B."/>
            <person name="Han K."/>
            <person name="Lee J."/>
            <person name="Park M."/>
            <person name="Lee H.A."/>
            <person name="Lee H.Y."/>
            <person name="Lee Y."/>
            <person name="Oh S."/>
            <person name="Lee J.H."/>
            <person name="Choi E."/>
            <person name="Choi E."/>
            <person name="Lee S.E."/>
            <person name="Jeon J."/>
            <person name="Kim H."/>
            <person name="Choi G."/>
            <person name="Song H."/>
            <person name="Lee J."/>
            <person name="Lee S.C."/>
            <person name="Kwon J.K."/>
            <person name="Lee H.Y."/>
            <person name="Koo N."/>
            <person name="Hong Y."/>
            <person name="Kim R.W."/>
            <person name="Kang W.H."/>
            <person name="Huh J.H."/>
            <person name="Kang B.C."/>
            <person name="Yang T.J."/>
            <person name="Lee Y.H."/>
            <person name="Bennetzen J.L."/>
            <person name="Choi D."/>
        </authorList>
    </citation>
    <scope>NUCLEOTIDE SEQUENCE [LARGE SCALE GENOMIC DNA]</scope>
    <source>
        <strain evidence="2">cv. PBC81</strain>
    </source>
</reference>
<evidence type="ECO:0000313" key="2">
    <source>
        <dbReference type="Proteomes" id="UP000224567"/>
    </source>
</evidence>
<evidence type="ECO:0000313" key="1">
    <source>
        <dbReference type="EMBL" id="PHT59904.1"/>
    </source>
</evidence>
<gene>
    <name evidence="1" type="ORF">CQW23_02267</name>
</gene>
<dbReference type="AlphaFoldDB" id="A0A2G2XQY5"/>
<dbReference type="EMBL" id="MLFT02000001">
    <property type="protein sequence ID" value="PHT59904.1"/>
    <property type="molecule type" value="Genomic_DNA"/>
</dbReference>
<accession>A0A2G2XQY5</accession>
<protein>
    <recommendedName>
        <fullName evidence="3">DUF4283 domain-containing protein</fullName>
    </recommendedName>
</protein>